<keyword evidence="5" id="KW-0862">Zinc</keyword>
<evidence type="ECO:0000259" key="8">
    <source>
        <dbReference type="PROSITE" id="PS52035"/>
    </source>
</evidence>
<evidence type="ECO:0000313" key="10">
    <source>
        <dbReference type="Proteomes" id="UP000596329"/>
    </source>
</evidence>
<keyword evidence="6" id="KW-0482">Metalloprotease</keyword>
<dbReference type="AlphaFoldDB" id="A0A076NTQ4"/>
<dbReference type="Gene3D" id="3.40.630.10">
    <property type="entry name" value="Zn peptidases"/>
    <property type="match status" value="1"/>
</dbReference>
<keyword evidence="4" id="KW-0378">Hydrolase</keyword>
<dbReference type="SUPFAM" id="SSF53187">
    <property type="entry name" value="Zn-dependent exopeptidases"/>
    <property type="match status" value="1"/>
</dbReference>
<feature type="active site" description="Proton donor/acceptor" evidence="7">
    <location>
        <position position="240"/>
    </location>
</feature>
<dbReference type="EMBL" id="CP059075">
    <property type="protein sequence ID" value="QRE03071.1"/>
    <property type="molecule type" value="Genomic_DNA"/>
</dbReference>
<dbReference type="InterPro" id="IPR000834">
    <property type="entry name" value="Peptidase_M14"/>
</dbReference>
<feature type="domain" description="Peptidase M14" evidence="8">
    <location>
        <begin position="11"/>
        <end position="268"/>
    </location>
</feature>
<dbReference type="KEGG" id="fpw:IA04_03840"/>
<evidence type="ECO:0000256" key="5">
    <source>
        <dbReference type="ARBA" id="ARBA00022833"/>
    </source>
</evidence>
<dbReference type="RefSeq" id="WP_011962998.1">
    <property type="nucleotide sequence ID" value="NZ_BCNG01000004.1"/>
</dbReference>
<reference evidence="9 10" key="1">
    <citation type="submission" date="2020-07" db="EMBL/GenBank/DDBJ databases">
        <title>Genomic characterization of Flavobacterium psychrophilum strains.</title>
        <authorList>
            <person name="Castillo D."/>
            <person name="Jorgensen J."/>
            <person name="Middelboe M."/>
        </authorList>
    </citation>
    <scope>NUCLEOTIDE SEQUENCE [LARGE SCALE GENOMIC DNA]</scope>
    <source>
        <strain evidence="9 10">FPS-R7</strain>
    </source>
</reference>
<dbReference type="KEGG" id="fpv:IA03_03925"/>
<dbReference type="KEGG" id="fpq:IB65_03835"/>
<name>A0A076NTQ4_FLAPS</name>
<dbReference type="GO" id="GO:0004181">
    <property type="term" value="F:metallocarboxypeptidase activity"/>
    <property type="evidence" value="ECO:0007669"/>
    <property type="project" value="InterPro"/>
</dbReference>
<dbReference type="Pfam" id="PF00246">
    <property type="entry name" value="Peptidase_M14"/>
    <property type="match status" value="1"/>
</dbReference>
<dbReference type="OMA" id="KILMWSQ"/>
<evidence type="ECO:0000256" key="1">
    <source>
        <dbReference type="ARBA" id="ARBA00001947"/>
    </source>
</evidence>
<evidence type="ECO:0000256" key="2">
    <source>
        <dbReference type="ARBA" id="ARBA00005988"/>
    </source>
</evidence>
<dbReference type="PANTHER" id="PTHR11705:SF143">
    <property type="entry name" value="SLL0236 PROTEIN"/>
    <property type="match status" value="1"/>
</dbReference>
<dbReference type="GeneID" id="66552535"/>
<dbReference type="CDD" id="cd06239">
    <property type="entry name" value="M14-like"/>
    <property type="match status" value="1"/>
</dbReference>
<comment type="cofactor">
    <cofactor evidence="1">
        <name>Zn(2+)</name>
        <dbReference type="ChEBI" id="CHEBI:29105"/>
    </cofactor>
</comment>
<dbReference type="KEGG" id="fpc:FPSM_01534"/>
<sequence length="385" mass="44605">MNLIKIFSEIKQQKLFGRYITNKHIEPILETFSNDFEVSTIGYSVNKKPIYAVEIGTGSRKIFMWSQMHGNESTTTKALFDLFSFLKQDSEQANKIKKEFTLLCIPILNPDGAEVYTRENANKIDLNRDSVNLSQPESQLLREMFKCFKPDYCFNLHDQRTIFAVNNTRNPATVSFLAPAYNEARAYNDTRGKAINVIVAMNDELQKHIPNQVGRFDDSFNINCIGDMFQSLNVPTILFEAGHYQGDYEREETRKYIFVALLSGLQFIYNNNTKDDKTINYLNIPQNKVSFVDFIYRNFSVNYKSLNIITTFAAQFKEILINDKIVFEAYFTEIEDEMTFFGHQEYDGKKGDYSDDSNNFPEIGKKANFRLNKSIKFVNGLIKTQ</sequence>
<dbReference type="GO" id="GO:0008270">
    <property type="term" value="F:zinc ion binding"/>
    <property type="evidence" value="ECO:0007669"/>
    <property type="project" value="InterPro"/>
</dbReference>
<dbReference type="GO" id="GO:0005615">
    <property type="term" value="C:extracellular space"/>
    <property type="evidence" value="ECO:0007669"/>
    <property type="project" value="TreeGrafter"/>
</dbReference>
<proteinExistence type="inferred from homology"/>
<evidence type="ECO:0000256" key="3">
    <source>
        <dbReference type="ARBA" id="ARBA00022670"/>
    </source>
</evidence>
<accession>A0A076NTQ4</accession>
<gene>
    <name evidence="9" type="ORF">H0H26_09180</name>
</gene>
<evidence type="ECO:0000256" key="4">
    <source>
        <dbReference type="ARBA" id="ARBA00022801"/>
    </source>
</evidence>
<evidence type="ECO:0000313" key="9">
    <source>
        <dbReference type="EMBL" id="QRE03071.1"/>
    </source>
</evidence>
<dbReference type="GO" id="GO:0006508">
    <property type="term" value="P:proteolysis"/>
    <property type="evidence" value="ECO:0007669"/>
    <property type="project" value="UniProtKB-KW"/>
</dbReference>
<evidence type="ECO:0000256" key="6">
    <source>
        <dbReference type="ARBA" id="ARBA00023049"/>
    </source>
</evidence>
<dbReference type="KEGG" id="fpk:IA06_03875"/>
<keyword evidence="3" id="KW-0645">Protease</keyword>
<organism evidence="9 10">
    <name type="scientific">Flavobacterium psychrophilum</name>
    <dbReference type="NCBI Taxonomy" id="96345"/>
    <lineage>
        <taxon>Bacteria</taxon>
        <taxon>Pseudomonadati</taxon>
        <taxon>Bacteroidota</taxon>
        <taxon>Flavobacteriia</taxon>
        <taxon>Flavobacteriales</taxon>
        <taxon>Flavobacteriaceae</taxon>
        <taxon>Flavobacterium</taxon>
    </lineage>
</organism>
<protein>
    <submittedName>
        <fullName evidence="9">DUF2817 domain-containing protein</fullName>
    </submittedName>
</protein>
<dbReference type="PANTHER" id="PTHR11705">
    <property type="entry name" value="PROTEASE FAMILY M14 CARBOXYPEPTIDASE A,B"/>
    <property type="match status" value="1"/>
</dbReference>
<evidence type="ECO:0000256" key="7">
    <source>
        <dbReference type="PROSITE-ProRule" id="PRU01379"/>
    </source>
</evidence>
<dbReference type="PROSITE" id="PS52035">
    <property type="entry name" value="PEPTIDASE_M14"/>
    <property type="match status" value="1"/>
</dbReference>
<dbReference type="Proteomes" id="UP000596329">
    <property type="component" value="Chromosome"/>
</dbReference>
<comment type="similarity">
    <text evidence="2 7">Belongs to the peptidase M14 family.</text>
</comment>